<dbReference type="Gene3D" id="4.10.280.10">
    <property type="entry name" value="Helix-loop-helix DNA-binding domain"/>
    <property type="match status" value="1"/>
</dbReference>
<reference evidence="1" key="1">
    <citation type="journal article" date="2014" name="Int. J. Syst. Evol. Microbiol.">
        <title>Complete genome sequence of Corynebacterium casei LMG S-19264T (=DSM 44701T), isolated from a smear-ripened cheese.</title>
        <authorList>
            <consortium name="US DOE Joint Genome Institute (JGI-PGF)"/>
            <person name="Walter F."/>
            <person name="Albersmeier A."/>
            <person name="Kalinowski J."/>
            <person name="Ruckert C."/>
        </authorList>
    </citation>
    <scope>NUCLEOTIDE SEQUENCE</scope>
    <source>
        <strain evidence="1">CGMCC 1.6333</strain>
    </source>
</reference>
<gene>
    <name evidence="1" type="ORF">GCM10011351_01870</name>
</gene>
<dbReference type="EMBL" id="BMLG01000001">
    <property type="protein sequence ID" value="GGM19644.1"/>
    <property type="molecule type" value="Genomic_DNA"/>
</dbReference>
<reference evidence="1" key="2">
    <citation type="submission" date="2020-09" db="EMBL/GenBank/DDBJ databases">
        <authorList>
            <person name="Sun Q."/>
            <person name="Zhou Y."/>
        </authorList>
    </citation>
    <scope>NUCLEOTIDE SEQUENCE</scope>
    <source>
        <strain evidence="1">CGMCC 1.6333</strain>
    </source>
</reference>
<sequence length="57" mass="6712">MTIQEITINKIERKIRLLRKKMINAADVKGLNHPHTIKRSQQLDSQLNSYQRIKSIV</sequence>
<dbReference type="GO" id="GO:0043937">
    <property type="term" value="P:regulation of sporulation"/>
    <property type="evidence" value="ECO:0007669"/>
    <property type="project" value="InterPro"/>
</dbReference>
<dbReference type="GO" id="GO:0046983">
    <property type="term" value="F:protein dimerization activity"/>
    <property type="evidence" value="ECO:0007669"/>
    <property type="project" value="InterPro"/>
</dbReference>
<evidence type="ECO:0008006" key="3">
    <source>
        <dbReference type="Google" id="ProtNLM"/>
    </source>
</evidence>
<dbReference type="Pfam" id="PF09388">
    <property type="entry name" value="SpoOE-like"/>
    <property type="match status" value="1"/>
</dbReference>
<evidence type="ECO:0000313" key="2">
    <source>
        <dbReference type="Proteomes" id="UP000618460"/>
    </source>
</evidence>
<dbReference type="InterPro" id="IPR037208">
    <property type="entry name" value="Spo0E-like_sf"/>
</dbReference>
<comment type="caution">
    <text evidence="1">The sequence shown here is derived from an EMBL/GenBank/DDBJ whole genome shotgun (WGS) entry which is preliminary data.</text>
</comment>
<dbReference type="Proteomes" id="UP000618460">
    <property type="component" value="Unassembled WGS sequence"/>
</dbReference>
<dbReference type="InterPro" id="IPR036638">
    <property type="entry name" value="HLH_DNA-bd_sf"/>
</dbReference>
<dbReference type="AlphaFoldDB" id="A0A917WPV7"/>
<dbReference type="SUPFAM" id="SSF140500">
    <property type="entry name" value="BAS1536-like"/>
    <property type="match status" value="1"/>
</dbReference>
<evidence type="ECO:0000313" key="1">
    <source>
        <dbReference type="EMBL" id="GGM19644.1"/>
    </source>
</evidence>
<dbReference type="InterPro" id="IPR018540">
    <property type="entry name" value="Spo0E-like"/>
</dbReference>
<accession>A0A917WPV7</accession>
<name>A0A917WPV7_9BACI</name>
<proteinExistence type="predicted"/>
<organism evidence="1 2">
    <name type="scientific">Paraliobacillus quinghaiensis</name>
    <dbReference type="NCBI Taxonomy" id="470815"/>
    <lineage>
        <taxon>Bacteria</taxon>
        <taxon>Bacillati</taxon>
        <taxon>Bacillota</taxon>
        <taxon>Bacilli</taxon>
        <taxon>Bacillales</taxon>
        <taxon>Bacillaceae</taxon>
        <taxon>Paraliobacillus</taxon>
    </lineage>
</organism>
<protein>
    <recommendedName>
        <fullName evidence="3">Aspartyl-phosphate phosphatase Spo0E family protein</fullName>
    </recommendedName>
</protein>
<dbReference type="RefSeq" id="WP_229666580.1">
    <property type="nucleotide sequence ID" value="NZ_BMLG01000001.1"/>
</dbReference>
<keyword evidence="2" id="KW-1185">Reference proteome</keyword>